<name>A0ABV1SEY5_9RHOB</name>
<evidence type="ECO:0000256" key="4">
    <source>
        <dbReference type="ARBA" id="ARBA00023002"/>
    </source>
</evidence>
<keyword evidence="1" id="KW-0285">Flavoprotein</keyword>
<dbReference type="Proteomes" id="UP001438953">
    <property type="component" value="Unassembled WGS sequence"/>
</dbReference>
<evidence type="ECO:0000259" key="6">
    <source>
        <dbReference type="Pfam" id="PF00296"/>
    </source>
</evidence>
<dbReference type="EMBL" id="JAYWLC010000002">
    <property type="protein sequence ID" value="MER5171059.1"/>
    <property type="molecule type" value="Genomic_DNA"/>
</dbReference>
<dbReference type="PANTHER" id="PTHR42847:SF4">
    <property type="entry name" value="ALKANESULFONATE MONOOXYGENASE-RELATED"/>
    <property type="match status" value="1"/>
</dbReference>
<dbReference type="PANTHER" id="PTHR42847">
    <property type="entry name" value="ALKANESULFONATE MONOOXYGENASE"/>
    <property type="match status" value="1"/>
</dbReference>
<protein>
    <submittedName>
        <fullName evidence="7">Pyrimidine utilization protein A</fullName>
        <ecNumber evidence="7">1.14.99.46</ecNumber>
    </submittedName>
</protein>
<dbReference type="Pfam" id="PF00296">
    <property type="entry name" value="Bac_luciferase"/>
    <property type="match status" value="1"/>
</dbReference>
<comment type="caution">
    <text evidence="7">The sequence shown here is derived from an EMBL/GenBank/DDBJ whole genome shotgun (WGS) entry which is preliminary data.</text>
</comment>
<dbReference type="NCBIfam" id="TIGR03612">
    <property type="entry name" value="RutA"/>
    <property type="match status" value="1"/>
</dbReference>
<accession>A0ABV1SEY5</accession>
<feature type="domain" description="Luciferase-like" evidence="6">
    <location>
        <begin position="1"/>
        <end position="319"/>
    </location>
</feature>
<dbReference type="EC" id="1.14.99.46" evidence="7"/>
<evidence type="ECO:0000256" key="3">
    <source>
        <dbReference type="ARBA" id="ARBA00022857"/>
    </source>
</evidence>
<dbReference type="RefSeq" id="WP_350935171.1">
    <property type="nucleotide sequence ID" value="NZ_JAYWLC010000002.1"/>
</dbReference>
<dbReference type="GO" id="GO:0052614">
    <property type="term" value="F:uracil oxygenase activity"/>
    <property type="evidence" value="ECO:0007669"/>
    <property type="project" value="UniProtKB-EC"/>
</dbReference>
<reference evidence="7 8" key="1">
    <citation type="submission" date="2024-06" db="EMBL/GenBank/DDBJ databases">
        <title>Thioclava kandeliae sp. nov. from a rhizosphere soil sample of Kandelia candel in a mangrove.</title>
        <authorList>
            <person name="Mu T."/>
        </authorList>
    </citation>
    <scope>NUCLEOTIDE SEQUENCE [LARGE SCALE GENOMIC DNA]</scope>
    <source>
        <strain evidence="7 8">CPCC 100088</strain>
    </source>
</reference>
<keyword evidence="8" id="KW-1185">Reference proteome</keyword>
<evidence type="ECO:0000313" key="8">
    <source>
        <dbReference type="Proteomes" id="UP001438953"/>
    </source>
</evidence>
<gene>
    <name evidence="7" type="primary">rutA</name>
    <name evidence="7" type="ORF">VSX56_04650</name>
</gene>
<dbReference type="Gene3D" id="3.20.20.30">
    <property type="entry name" value="Luciferase-like domain"/>
    <property type="match status" value="1"/>
</dbReference>
<evidence type="ECO:0000256" key="1">
    <source>
        <dbReference type="ARBA" id="ARBA00022630"/>
    </source>
</evidence>
<sequence>MDIGVFLPNGRNGYMISKASKQFDPSFEQNLEIVHKLDRYNMEFGLSMVKFRGFGGETGYWDAALESFTLTAALAAASKNVKLFASSAILSLPPAVVARMAATIDNVAPGRIGVNIVTGWQPAEYTQQDLWPGDAYFGYRYDYASEYCTILHELWETGVSDFKGDHFTMEDCRMRPIPRNKIEIVAAGQSARGMQFAAEHADYSFTFCTGVNTPTAFSGTNAKLAEATQASGRDVGSYVLVMIIAEETDALAQAKWQKYSDAVDTQALSWMAEQSGRDKDASETSSAKRINLPVGAVNQNTGTLVGSYASVAKMLDEMAAVPGTKGILLSFDDYDTGLDIFGEKIQPLMRCRQTKLETV</sequence>
<dbReference type="SUPFAM" id="SSF51679">
    <property type="entry name" value="Bacterial luciferase-like"/>
    <property type="match status" value="1"/>
</dbReference>
<evidence type="ECO:0000256" key="5">
    <source>
        <dbReference type="ARBA" id="ARBA00023033"/>
    </source>
</evidence>
<organism evidence="7 8">
    <name type="scientific">Thioclava kandeliae</name>
    <dbReference type="NCBI Taxonomy" id="3070818"/>
    <lineage>
        <taxon>Bacteria</taxon>
        <taxon>Pseudomonadati</taxon>
        <taxon>Pseudomonadota</taxon>
        <taxon>Alphaproteobacteria</taxon>
        <taxon>Rhodobacterales</taxon>
        <taxon>Paracoccaceae</taxon>
        <taxon>Thioclava</taxon>
    </lineage>
</organism>
<keyword evidence="2" id="KW-0288">FMN</keyword>
<proteinExistence type="predicted"/>
<dbReference type="InterPro" id="IPR011251">
    <property type="entry name" value="Luciferase-like_dom"/>
</dbReference>
<evidence type="ECO:0000313" key="7">
    <source>
        <dbReference type="EMBL" id="MER5171059.1"/>
    </source>
</evidence>
<keyword evidence="5" id="KW-0503">Monooxygenase</keyword>
<dbReference type="InterPro" id="IPR019914">
    <property type="entry name" value="Pyrimidine_monooxygenase_RutA"/>
</dbReference>
<dbReference type="InterPro" id="IPR050172">
    <property type="entry name" value="SsuD_RutA_monooxygenase"/>
</dbReference>
<dbReference type="InterPro" id="IPR036661">
    <property type="entry name" value="Luciferase-like_sf"/>
</dbReference>
<keyword evidence="4 7" id="KW-0560">Oxidoreductase</keyword>
<keyword evidence="3" id="KW-0521">NADP</keyword>
<evidence type="ECO:0000256" key="2">
    <source>
        <dbReference type="ARBA" id="ARBA00022643"/>
    </source>
</evidence>